<evidence type="ECO:0000259" key="16">
    <source>
        <dbReference type="PROSITE" id="PS51747"/>
    </source>
</evidence>
<evidence type="ECO:0000256" key="5">
    <source>
        <dbReference type="ARBA" id="ARBA00007417"/>
    </source>
</evidence>
<dbReference type="InterPro" id="IPR050765">
    <property type="entry name" value="Riboflavin_Biosynth_HTPR"/>
</dbReference>
<feature type="binding site" evidence="15">
    <location>
        <position position="90"/>
    </location>
    <ligand>
        <name>Zn(2+)</name>
        <dbReference type="ChEBI" id="CHEBI:29105"/>
        <note>catalytic</note>
    </ligand>
</feature>
<dbReference type="RefSeq" id="WP_256618598.1">
    <property type="nucleotide sequence ID" value="NZ_JANIBC010000002.1"/>
</dbReference>
<feature type="binding site" evidence="14">
    <location>
        <position position="178"/>
    </location>
    <ligand>
        <name>NADP(+)</name>
        <dbReference type="ChEBI" id="CHEBI:58349"/>
    </ligand>
</feature>
<dbReference type="Proteomes" id="UP001142610">
    <property type="component" value="Unassembled WGS sequence"/>
</dbReference>
<feature type="binding site" evidence="14">
    <location>
        <position position="215"/>
    </location>
    <ligand>
        <name>substrate</name>
    </ligand>
</feature>
<dbReference type="GO" id="GO:0008270">
    <property type="term" value="F:zinc ion binding"/>
    <property type="evidence" value="ECO:0007669"/>
    <property type="project" value="InterPro"/>
</dbReference>
<comment type="catalytic activity">
    <reaction evidence="12">
        <text>5-amino-6-(5-phospho-D-ribitylamino)uracil + NADP(+) = 5-amino-6-(5-phospho-D-ribosylamino)uracil + NADPH + H(+)</text>
        <dbReference type="Rhea" id="RHEA:17845"/>
        <dbReference type="ChEBI" id="CHEBI:15378"/>
        <dbReference type="ChEBI" id="CHEBI:57783"/>
        <dbReference type="ChEBI" id="CHEBI:58349"/>
        <dbReference type="ChEBI" id="CHEBI:58421"/>
        <dbReference type="ChEBI" id="CHEBI:58453"/>
        <dbReference type="EC" id="1.1.1.193"/>
    </reaction>
</comment>
<name>A0A9X2L7W4_9PROT</name>
<organism evidence="17 18">
    <name type="scientific">Parvularcula maris</name>
    <dbReference type="NCBI Taxonomy" id="2965077"/>
    <lineage>
        <taxon>Bacteria</taxon>
        <taxon>Pseudomonadati</taxon>
        <taxon>Pseudomonadota</taxon>
        <taxon>Alphaproteobacteria</taxon>
        <taxon>Parvularculales</taxon>
        <taxon>Parvularculaceae</taxon>
        <taxon>Parvularcula</taxon>
    </lineage>
</organism>
<dbReference type="AlphaFoldDB" id="A0A9X2L7W4"/>
<evidence type="ECO:0000256" key="12">
    <source>
        <dbReference type="PIRNR" id="PIRNR006769"/>
    </source>
</evidence>
<keyword evidence="11" id="KW-0511">Multifunctional enzyme</keyword>
<evidence type="ECO:0000256" key="6">
    <source>
        <dbReference type="ARBA" id="ARBA00022619"/>
    </source>
</evidence>
<evidence type="ECO:0000256" key="7">
    <source>
        <dbReference type="ARBA" id="ARBA00022723"/>
    </source>
</evidence>
<dbReference type="SUPFAM" id="SSF53597">
    <property type="entry name" value="Dihydrofolate reductase-like"/>
    <property type="match status" value="1"/>
</dbReference>
<reference evidence="17" key="1">
    <citation type="submission" date="2022-07" db="EMBL/GenBank/DDBJ databases">
        <title>Parvularcula maris sp. nov., an algicidal bacterium isolated from seawater.</title>
        <authorList>
            <person name="Li F."/>
        </authorList>
    </citation>
    <scope>NUCLEOTIDE SEQUENCE</scope>
    <source>
        <strain evidence="17">BGMRC 0090</strain>
    </source>
</reference>
<feature type="binding site" evidence="14">
    <location>
        <position position="204"/>
    </location>
    <ligand>
        <name>NADP(+)</name>
        <dbReference type="ChEBI" id="CHEBI:58349"/>
    </ligand>
</feature>
<dbReference type="PROSITE" id="PS00903">
    <property type="entry name" value="CYT_DCMP_DEAMINASES_1"/>
    <property type="match status" value="1"/>
</dbReference>
<evidence type="ECO:0000313" key="18">
    <source>
        <dbReference type="Proteomes" id="UP001142610"/>
    </source>
</evidence>
<feature type="binding site" evidence="14">
    <location>
        <begin position="303"/>
        <end position="309"/>
    </location>
    <ligand>
        <name>NADP(+)</name>
        <dbReference type="ChEBI" id="CHEBI:58349"/>
    </ligand>
</feature>
<dbReference type="PANTHER" id="PTHR38011:SF7">
    <property type="entry name" value="2,5-DIAMINO-6-RIBOSYLAMINO-4(3H)-PYRIMIDINONE 5'-PHOSPHATE REDUCTASE"/>
    <property type="match status" value="1"/>
</dbReference>
<feature type="binding site" evidence="14">
    <location>
        <position position="176"/>
    </location>
    <ligand>
        <name>substrate</name>
    </ligand>
</feature>
<evidence type="ECO:0000256" key="13">
    <source>
        <dbReference type="PIRSR" id="PIRSR006769-1"/>
    </source>
</evidence>
<sequence>MRSAALTSDAGHILRAVELARRAEGFTHPNPMVGCVLVRDGGVVSEGWHKGPGQDHAEAMALRLAAEKARGTTAYVTLEPCNHYGRTPPCSKALIEAGVAEVVYGLRDVNPEAEGGAAALRAAGIEARLTESREARSACAELVRPWVHSLRCHRPWVTAKVAMSLDGFTATEAGESKWITGKEARARGHDLRQRTGAIMVGSGTMLADDPSLDARPEGRKAAPSLKVVLDSQLRTPTDAKLLKSFGPALIIGHEGADPARADVLREAGAEVELLPGENNCPDLLAALRLLKKRDITDLMIEGGGTLLGAAFTAGIVDEVWAFIAPVILGGGRNAASGAPFQRLRDAYRLQCLTAEPVGQDILLRGLRQRKVP</sequence>
<accession>A0A9X2L7W4</accession>
<dbReference type="GO" id="GO:0009231">
    <property type="term" value="P:riboflavin biosynthetic process"/>
    <property type="evidence" value="ECO:0007669"/>
    <property type="project" value="UniProtKB-KW"/>
</dbReference>
<dbReference type="EC" id="3.5.4.26" evidence="12"/>
<keyword evidence="12 17" id="KW-0378">Hydrolase</keyword>
<dbReference type="InterPro" id="IPR002734">
    <property type="entry name" value="RibDG_C"/>
</dbReference>
<dbReference type="NCBIfam" id="TIGR00227">
    <property type="entry name" value="ribD_Cterm"/>
    <property type="match status" value="1"/>
</dbReference>
<feature type="binding site" evidence="15">
    <location>
        <position position="81"/>
    </location>
    <ligand>
        <name>Zn(2+)</name>
        <dbReference type="ChEBI" id="CHEBI:29105"/>
        <note>catalytic</note>
    </ligand>
</feature>
<dbReference type="Pfam" id="PF00383">
    <property type="entry name" value="dCMP_cyt_deam_1"/>
    <property type="match status" value="1"/>
</dbReference>
<dbReference type="PROSITE" id="PS51747">
    <property type="entry name" value="CYT_DCMP_DEAMINASES_2"/>
    <property type="match status" value="1"/>
</dbReference>
<keyword evidence="7 12" id="KW-0479">Metal-binding</keyword>
<proteinExistence type="inferred from homology"/>
<keyword evidence="8 12" id="KW-0862">Zinc</keyword>
<comment type="caution">
    <text evidence="17">The sequence shown here is derived from an EMBL/GenBank/DDBJ whole genome shotgun (WGS) entry which is preliminary data.</text>
</comment>
<dbReference type="InterPro" id="IPR016192">
    <property type="entry name" value="APOBEC/CMP_deaminase_Zn-bd"/>
</dbReference>
<comment type="function">
    <text evidence="1 12">Converts 2,5-diamino-6-(ribosylamino)-4(3h)-pyrimidinone 5'-phosphate into 5-amino-6-(ribosylamino)-2,4(1h,3h)-pyrimidinedione 5'-phosphate.</text>
</comment>
<comment type="similarity">
    <text evidence="5 12">In the C-terminal section; belongs to the HTP reductase family.</text>
</comment>
<comment type="catalytic activity">
    <reaction evidence="12">
        <text>2,5-diamino-6-hydroxy-4-(5-phosphoribosylamino)-pyrimidine + H2O + H(+) = 5-amino-6-(5-phospho-D-ribosylamino)uracil + NH4(+)</text>
        <dbReference type="Rhea" id="RHEA:21868"/>
        <dbReference type="ChEBI" id="CHEBI:15377"/>
        <dbReference type="ChEBI" id="CHEBI:15378"/>
        <dbReference type="ChEBI" id="CHEBI:28938"/>
        <dbReference type="ChEBI" id="CHEBI:58453"/>
        <dbReference type="ChEBI" id="CHEBI:58614"/>
        <dbReference type="EC" id="3.5.4.26"/>
    </reaction>
</comment>
<dbReference type="Gene3D" id="3.40.140.10">
    <property type="entry name" value="Cytidine Deaminase, domain 2"/>
    <property type="match status" value="1"/>
</dbReference>
<feature type="binding site" evidence="14">
    <location>
        <position position="162"/>
    </location>
    <ligand>
        <name>NADP(+)</name>
        <dbReference type="ChEBI" id="CHEBI:58349"/>
    </ligand>
</feature>
<dbReference type="NCBIfam" id="TIGR00326">
    <property type="entry name" value="eubact_ribD"/>
    <property type="match status" value="1"/>
</dbReference>
<dbReference type="EMBL" id="JANIBC010000002">
    <property type="protein sequence ID" value="MCQ8184748.1"/>
    <property type="molecule type" value="Genomic_DNA"/>
</dbReference>
<dbReference type="InterPro" id="IPR004794">
    <property type="entry name" value="Eubact_RibD"/>
</dbReference>
<evidence type="ECO:0000256" key="1">
    <source>
        <dbReference type="ARBA" id="ARBA00002151"/>
    </source>
</evidence>
<dbReference type="GO" id="GO:0050661">
    <property type="term" value="F:NADP binding"/>
    <property type="evidence" value="ECO:0007669"/>
    <property type="project" value="InterPro"/>
</dbReference>
<evidence type="ECO:0000256" key="4">
    <source>
        <dbReference type="ARBA" id="ARBA00005259"/>
    </source>
</evidence>
<evidence type="ECO:0000256" key="11">
    <source>
        <dbReference type="ARBA" id="ARBA00023268"/>
    </source>
</evidence>
<feature type="binding site" evidence="14">
    <location>
        <position position="301"/>
    </location>
    <ligand>
        <name>substrate</name>
    </ligand>
</feature>
<dbReference type="Gene3D" id="3.40.430.10">
    <property type="entry name" value="Dihydrofolate Reductase, subunit A"/>
    <property type="match status" value="1"/>
</dbReference>
<dbReference type="PIRSF" id="PIRSF006769">
    <property type="entry name" value="RibD"/>
    <property type="match status" value="1"/>
</dbReference>
<keyword evidence="6 12" id="KW-0686">Riboflavin biosynthesis</keyword>
<evidence type="ECO:0000256" key="3">
    <source>
        <dbReference type="ARBA" id="ARBA00004910"/>
    </source>
</evidence>
<dbReference type="PANTHER" id="PTHR38011">
    <property type="entry name" value="DIHYDROFOLATE REDUCTASE FAMILY PROTEIN (AFU_ORTHOLOGUE AFUA_8G06820)"/>
    <property type="match status" value="1"/>
</dbReference>
<dbReference type="Pfam" id="PF01872">
    <property type="entry name" value="RibD_C"/>
    <property type="match status" value="1"/>
</dbReference>
<evidence type="ECO:0000256" key="9">
    <source>
        <dbReference type="ARBA" id="ARBA00022857"/>
    </source>
</evidence>
<gene>
    <name evidence="17" type="primary">ribD</name>
    <name evidence="17" type="ORF">NOG11_05040</name>
</gene>
<evidence type="ECO:0000313" key="17">
    <source>
        <dbReference type="EMBL" id="MCQ8184748.1"/>
    </source>
</evidence>
<dbReference type="GO" id="GO:0008703">
    <property type="term" value="F:5-amino-6-(5-phosphoribosylamino)uracil reductase activity"/>
    <property type="evidence" value="ECO:0007669"/>
    <property type="project" value="UniProtKB-EC"/>
</dbReference>
<evidence type="ECO:0000256" key="8">
    <source>
        <dbReference type="ARBA" id="ARBA00022833"/>
    </source>
</evidence>
<dbReference type="EC" id="1.1.1.193" evidence="12"/>
<keyword evidence="18" id="KW-1185">Reference proteome</keyword>
<feature type="domain" description="CMP/dCMP-type deaminase" evidence="16">
    <location>
        <begin position="7"/>
        <end position="128"/>
    </location>
</feature>
<protein>
    <recommendedName>
        <fullName evidence="12">Riboflavin biosynthesis protein RibD</fullName>
    </recommendedName>
    <domain>
        <recommendedName>
            <fullName evidence="12">Diaminohydroxyphosphoribosylaminopyrimidine deaminase</fullName>
            <shortName evidence="12">DRAP deaminase</shortName>
            <ecNumber evidence="12">3.5.4.26</ecNumber>
        </recommendedName>
        <alternativeName>
            <fullName evidence="12">Riboflavin-specific deaminase</fullName>
        </alternativeName>
    </domain>
    <domain>
        <recommendedName>
            <fullName evidence="12">5-amino-6-(5-phosphoribosylamino)uracil reductase</fullName>
            <ecNumber evidence="12">1.1.1.193</ecNumber>
        </recommendedName>
        <alternativeName>
            <fullName evidence="12">HTP reductase</fullName>
        </alternativeName>
    </domain>
</protein>
<dbReference type="InterPro" id="IPR011549">
    <property type="entry name" value="RibD_C"/>
</dbReference>
<comment type="pathway">
    <text evidence="3 12">Cofactor biosynthesis; riboflavin biosynthesis; 5-amino-6-(D-ribitylamino)uracil from GTP: step 3/4.</text>
</comment>
<evidence type="ECO:0000256" key="2">
    <source>
        <dbReference type="ARBA" id="ARBA00004882"/>
    </source>
</evidence>
<dbReference type="CDD" id="cd01284">
    <property type="entry name" value="Riboflavin_deaminase-reductase"/>
    <property type="match status" value="1"/>
</dbReference>
<evidence type="ECO:0000256" key="10">
    <source>
        <dbReference type="ARBA" id="ARBA00023002"/>
    </source>
</evidence>
<dbReference type="GO" id="GO:0008835">
    <property type="term" value="F:diaminohydroxyphosphoribosylaminopyrimidine deaminase activity"/>
    <property type="evidence" value="ECO:0007669"/>
    <property type="project" value="UniProtKB-EC"/>
</dbReference>
<feature type="binding site" evidence="14">
    <location>
        <position position="212"/>
    </location>
    <ligand>
        <name>substrate</name>
    </ligand>
</feature>
<dbReference type="InterPro" id="IPR002125">
    <property type="entry name" value="CMP_dCMP_dom"/>
</dbReference>
<dbReference type="SUPFAM" id="SSF53927">
    <property type="entry name" value="Cytidine deaminase-like"/>
    <property type="match status" value="1"/>
</dbReference>
<keyword evidence="10 12" id="KW-0560">Oxidoreductase</keyword>
<dbReference type="InterPro" id="IPR016193">
    <property type="entry name" value="Cytidine_deaminase-like"/>
</dbReference>
<feature type="binding site" evidence="14">
    <location>
        <position position="192"/>
    </location>
    <ligand>
        <name>substrate</name>
    </ligand>
</feature>
<feature type="active site" description="Proton donor" evidence="13">
    <location>
        <position position="58"/>
    </location>
</feature>
<comment type="pathway">
    <text evidence="2 12">Cofactor biosynthesis; riboflavin biosynthesis; 5-amino-6-(D-ribitylamino)uracil from GTP: step 2/4.</text>
</comment>
<feature type="binding site" evidence="14">
    <location>
        <position position="208"/>
    </location>
    <ligand>
        <name>NADP(+)</name>
        <dbReference type="ChEBI" id="CHEBI:58349"/>
    </ligand>
</feature>
<feature type="binding site" evidence="14">
    <location>
        <position position="231"/>
    </location>
    <ligand>
        <name>NADP(+)</name>
        <dbReference type="ChEBI" id="CHEBI:58349"/>
    </ligand>
</feature>
<comment type="cofactor">
    <cofactor evidence="12 15">
        <name>Zn(2+)</name>
        <dbReference type="ChEBI" id="CHEBI:29105"/>
    </cofactor>
    <text evidence="12 15">Binds 1 zinc ion.</text>
</comment>
<keyword evidence="9 12" id="KW-0521">NADP</keyword>
<evidence type="ECO:0000256" key="15">
    <source>
        <dbReference type="PIRSR" id="PIRSR006769-3"/>
    </source>
</evidence>
<comment type="similarity">
    <text evidence="4 12">In the N-terminal section; belongs to the cytidine and deoxycytidylate deaminase family.</text>
</comment>
<dbReference type="InterPro" id="IPR024072">
    <property type="entry name" value="DHFR-like_dom_sf"/>
</dbReference>
<feature type="binding site" evidence="15">
    <location>
        <position position="56"/>
    </location>
    <ligand>
        <name>Zn(2+)</name>
        <dbReference type="ChEBI" id="CHEBI:29105"/>
        <note>catalytic</note>
    </ligand>
</feature>
<evidence type="ECO:0000256" key="14">
    <source>
        <dbReference type="PIRSR" id="PIRSR006769-2"/>
    </source>
</evidence>